<dbReference type="Pfam" id="PF00528">
    <property type="entry name" value="BPD_transp_1"/>
    <property type="match status" value="1"/>
</dbReference>
<dbReference type="SUPFAM" id="SSF161098">
    <property type="entry name" value="MetI-like"/>
    <property type="match status" value="2"/>
</dbReference>
<evidence type="ECO:0000256" key="5">
    <source>
        <dbReference type="ARBA" id="ARBA00022692"/>
    </source>
</evidence>
<evidence type="ECO:0000256" key="2">
    <source>
        <dbReference type="ARBA" id="ARBA00022448"/>
    </source>
</evidence>
<evidence type="ECO:0000256" key="7">
    <source>
        <dbReference type="ARBA" id="ARBA00023136"/>
    </source>
</evidence>
<feature type="transmembrane region" description="Helical" evidence="8">
    <location>
        <begin position="243"/>
        <end position="264"/>
    </location>
</feature>
<dbReference type="Proteomes" id="UP001228690">
    <property type="component" value="Chromosome"/>
</dbReference>
<reference evidence="10 11" key="1">
    <citation type="submission" date="2023-04" db="EMBL/GenBank/DDBJ databases">
        <title>Spirochaete genome identified in red abalone sample constitutes a novel genus.</title>
        <authorList>
            <person name="Sharma S.P."/>
            <person name="Purcell C.M."/>
            <person name="Hyde J.R."/>
            <person name="Severin A.J."/>
        </authorList>
    </citation>
    <scope>NUCLEOTIDE SEQUENCE [LARGE SCALE GENOMIC DNA]</scope>
    <source>
        <strain evidence="10 11">SP-2023</strain>
    </source>
</reference>
<dbReference type="PANTHER" id="PTHR43357">
    <property type="entry name" value="INNER MEMBRANE ABC TRANSPORTER PERMEASE PROTEIN YDCV"/>
    <property type="match status" value="1"/>
</dbReference>
<feature type="transmembrane region" description="Helical" evidence="8">
    <location>
        <begin position="292"/>
        <end position="314"/>
    </location>
</feature>
<keyword evidence="11" id="KW-1185">Reference proteome</keyword>
<protein>
    <submittedName>
        <fullName evidence="10">ABC transporter permease subunit</fullName>
    </submittedName>
</protein>
<dbReference type="InterPro" id="IPR000515">
    <property type="entry name" value="MetI-like"/>
</dbReference>
<evidence type="ECO:0000256" key="1">
    <source>
        <dbReference type="ARBA" id="ARBA00004429"/>
    </source>
</evidence>
<evidence type="ECO:0000256" key="4">
    <source>
        <dbReference type="ARBA" id="ARBA00022519"/>
    </source>
</evidence>
<dbReference type="Gene3D" id="1.10.3720.10">
    <property type="entry name" value="MetI-like"/>
    <property type="match status" value="2"/>
</dbReference>
<feature type="domain" description="ABC transmembrane type-1" evidence="9">
    <location>
        <begin position="331"/>
        <end position="531"/>
    </location>
</feature>
<dbReference type="CDD" id="cd06261">
    <property type="entry name" value="TM_PBP2"/>
    <property type="match status" value="2"/>
</dbReference>
<comment type="similarity">
    <text evidence="8">Belongs to the binding-protein-dependent transport system permease family.</text>
</comment>
<keyword evidence="7 8" id="KW-0472">Membrane</keyword>
<dbReference type="PROSITE" id="PS50928">
    <property type="entry name" value="ABC_TM1"/>
    <property type="match status" value="2"/>
</dbReference>
<dbReference type="EMBL" id="CP123443">
    <property type="protein sequence ID" value="WGK68669.1"/>
    <property type="molecule type" value="Genomic_DNA"/>
</dbReference>
<feature type="transmembrane region" description="Helical" evidence="8">
    <location>
        <begin position="55"/>
        <end position="84"/>
    </location>
</feature>
<feature type="transmembrane region" description="Helical" evidence="8">
    <location>
        <begin position="515"/>
        <end position="534"/>
    </location>
</feature>
<keyword evidence="4" id="KW-0997">Cell inner membrane</keyword>
<feature type="transmembrane region" description="Helical" evidence="8">
    <location>
        <begin position="406"/>
        <end position="431"/>
    </location>
</feature>
<organism evidence="10 11">
    <name type="scientific">Candidatus Haliotispira prima</name>
    <dbReference type="NCBI Taxonomy" id="3034016"/>
    <lineage>
        <taxon>Bacteria</taxon>
        <taxon>Pseudomonadati</taxon>
        <taxon>Spirochaetota</taxon>
        <taxon>Spirochaetia</taxon>
        <taxon>Spirochaetales</taxon>
        <taxon>Spirochaetaceae</taxon>
        <taxon>Candidatus Haliotispira</taxon>
    </lineage>
</organism>
<dbReference type="PANTHER" id="PTHR43357:SF3">
    <property type="entry name" value="FE(3+)-TRANSPORT SYSTEM PERMEASE PROTEIN FBPB 2"/>
    <property type="match status" value="1"/>
</dbReference>
<keyword evidence="3" id="KW-1003">Cell membrane</keyword>
<feature type="transmembrane region" description="Helical" evidence="8">
    <location>
        <begin position="12"/>
        <end position="35"/>
    </location>
</feature>
<comment type="subcellular location">
    <subcellularLocation>
        <location evidence="1">Cell inner membrane</location>
        <topology evidence="1">Multi-pass membrane protein</topology>
    </subcellularLocation>
    <subcellularLocation>
        <location evidence="8">Cell membrane</location>
        <topology evidence="8">Multi-pass membrane protein</topology>
    </subcellularLocation>
</comment>
<feature type="transmembrane region" description="Helical" evidence="8">
    <location>
        <begin position="367"/>
        <end position="394"/>
    </location>
</feature>
<sequence>MQKIYPHKIVPVLRTCSLVLVLLVGTLYLAPFILLGSGAWEADSDVLRTLFTSVLGSYLVNTLLLCGGVLLGSLAIGVSTAWLVTQYEFPLRRVFTLLLPISIIISPYMRGLVFMEYANNLQFAAYPVLQKYVPDLLPVLNQWWNFPFLVLTLTLSLFPYVYVFTATMYNRNSRSIIDTARLLNHSHRSLFFSVGLPVAGPALRIGAAVVLMDTLNEYGAISYFGFPTISSAVFRTWFVYKDIGSAKLLAGIVLLLVLLLVTAFRKKDEGMRYDINRHYPVHREKLPLAKGLPASLFCTFWIFLGFVLPVSQFIQWAQVSTGSLSRLWDMTKDTLYFVAVTACIGIGLAVFLSYMHHLRQNKIYKTIFHYMTLGYAIPSTVAAIAVLGLIYFLVGLFDSPGISQLLAGKTIVGLVFAAILRFFFVIAKPVYQGFHHYGRRYEDASSSLGASGPGTFFRIALPLNAPFIFSGALLFLIELLKEIPLTLILRPFNFNTLAINAYLLARDEMLMASSIPTLVIIVIGLIGTLLFQWIEHRWKPA</sequence>
<feature type="domain" description="ABC transmembrane type-1" evidence="9">
    <location>
        <begin position="59"/>
        <end position="265"/>
    </location>
</feature>
<feature type="transmembrane region" description="Helical" evidence="8">
    <location>
        <begin position="91"/>
        <end position="109"/>
    </location>
</feature>
<dbReference type="InterPro" id="IPR035906">
    <property type="entry name" value="MetI-like_sf"/>
</dbReference>
<evidence type="ECO:0000259" key="9">
    <source>
        <dbReference type="PROSITE" id="PS50928"/>
    </source>
</evidence>
<keyword evidence="2 8" id="KW-0813">Transport</keyword>
<evidence type="ECO:0000313" key="10">
    <source>
        <dbReference type="EMBL" id="WGK68669.1"/>
    </source>
</evidence>
<evidence type="ECO:0000313" key="11">
    <source>
        <dbReference type="Proteomes" id="UP001228690"/>
    </source>
</evidence>
<name>A0ABY8MF97_9SPIO</name>
<evidence type="ECO:0000256" key="6">
    <source>
        <dbReference type="ARBA" id="ARBA00022989"/>
    </source>
</evidence>
<feature type="transmembrane region" description="Helical" evidence="8">
    <location>
        <begin position="334"/>
        <end position="355"/>
    </location>
</feature>
<feature type="transmembrane region" description="Helical" evidence="8">
    <location>
        <begin position="146"/>
        <end position="169"/>
    </location>
</feature>
<keyword evidence="5 8" id="KW-0812">Transmembrane</keyword>
<keyword evidence="6 8" id="KW-1133">Transmembrane helix</keyword>
<evidence type="ECO:0000256" key="8">
    <source>
        <dbReference type="RuleBase" id="RU363032"/>
    </source>
</evidence>
<proteinExistence type="inferred from homology"/>
<gene>
    <name evidence="10" type="ORF">P0082_09290</name>
</gene>
<dbReference type="RefSeq" id="WP_326926855.1">
    <property type="nucleotide sequence ID" value="NZ_CP123443.1"/>
</dbReference>
<feature type="transmembrane region" description="Helical" evidence="8">
    <location>
        <begin position="190"/>
        <end position="212"/>
    </location>
</feature>
<evidence type="ECO:0000256" key="3">
    <source>
        <dbReference type="ARBA" id="ARBA00022475"/>
    </source>
</evidence>
<accession>A0ABY8MF97</accession>